<dbReference type="Pfam" id="PF00825">
    <property type="entry name" value="Ribonuclease_P"/>
    <property type="match status" value="1"/>
</dbReference>
<dbReference type="SUPFAM" id="SSF54211">
    <property type="entry name" value="Ribosomal protein S5 domain 2-like"/>
    <property type="match status" value="1"/>
</dbReference>
<name>A0A2H0BVV5_9BACT</name>
<evidence type="ECO:0000313" key="8">
    <source>
        <dbReference type="Proteomes" id="UP000231246"/>
    </source>
</evidence>
<comment type="similarity">
    <text evidence="6">Belongs to the RnpA family.</text>
</comment>
<keyword evidence="4 6" id="KW-0378">Hydrolase</keyword>
<dbReference type="InterPro" id="IPR020568">
    <property type="entry name" value="Ribosomal_Su5_D2-typ_SF"/>
</dbReference>
<proteinExistence type="inferred from homology"/>
<comment type="function">
    <text evidence="6">RNaseP catalyzes the removal of the 5'-leader sequence from pre-tRNA to produce the mature 5'-terminus. It can also cleave other RNA substrates such as 4.5S RNA. The protein component plays an auxiliary but essential role in vivo by binding to the 5'-leader sequence and broadening the substrate specificity of the ribozyme.</text>
</comment>
<comment type="catalytic activity">
    <reaction evidence="6">
        <text>Endonucleolytic cleavage of RNA, removing 5'-extranucleotides from tRNA precursor.</text>
        <dbReference type="EC" id="3.1.26.5"/>
    </reaction>
</comment>
<dbReference type="GO" id="GO:0001682">
    <property type="term" value="P:tRNA 5'-leader removal"/>
    <property type="evidence" value="ECO:0007669"/>
    <property type="project" value="UniProtKB-UniRule"/>
</dbReference>
<dbReference type="AlphaFoldDB" id="A0A2H0BVV5"/>
<dbReference type="InterPro" id="IPR014721">
    <property type="entry name" value="Ribsml_uS5_D2-typ_fold_subgr"/>
</dbReference>
<keyword evidence="3 6" id="KW-0255">Endonuclease</keyword>
<evidence type="ECO:0000256" key="5">
    <source>
        <dbReference type="ARBA" id="ARBA00022884"/>
    </source>
</evidence>
<gene>
    <name evidence="6" type="primary">rnpA</name>
    <name evidence="7" type="ORF">COW99_05740</name>
</gene>
<evidence type="ECO:0000256" key="3">
    <source>
        <dbReference type="ARBA" id="ARBA00022759"/>
    </source>
</evidence>
<comment type="caution">
    <text evidence="7">The sequence shown here is derived from an EMBL/GenBank/DDBJ whole genome shotgun (WGS) entry which is preliminary data.</text>
</comment>
<comment type="subunit">
    <text evidence="6">Consists of a catalytic RNA component (M1 or rnpB) and a protein subunit.</text>
</comment>
<accession>A0A2H0BVV5</accession>
<dbReference type="GO" id="GO:0004526">
    <property type="term" value="F:ribonuclease P activity"/>
    <property type="evidence" value="ECO:0007669"/>
    <property type="project" value="UniProtKB-UniRule"/>
</dbReference>
<keyword evidence="5 6" id="KW-0694">RNA-binding</keyword>
<keyword evidence="2 6" id="KW-0540">Nuclease</keyword>
<protein>
    <recommendedName>
        <fullName evidence="6">Ribonuclease P protein component</fullName>
        <shortName evidence="6">RNase P protein</shortName>
        <shortName evidence="6">RNaseP protein</shortName>
        <ecNumber evidence="6">3.1.26.5</ecNumber>
    </recommendedName>
    <alternativeName>
        <fullName evidence="6">Protein C5</fullName>
    </alternativeName>
</protein>
<organism evidence="7 8">
    <name type="scientific">Candidatus Roizmanbacteria bacterium CG22_combo_CG10-13_8_21_14_all_38_20</name>
    <dbReference type="NCBI Taxonomy" id="1974862"/>
    <lineage>
        <taxon>Bacteria</taxon>
        <taxon>Candidatus Roizmaniibacteriota</taxon>
    </lineage>
</organism>
<dbReference type="InterPro" id="IPR000100">
    <property type="entry name" value="RNase_P"/>
</dbReference>
<sequence>MYLIFVVLSKQYRIQLTEPLFQKFQHSGKRYRSDNLMAQVLLNDNDLTKFGVIVPKKLDKRSIKRNQTRRLVFEVVRGLHSRVKPGELVLIKVLNLAITKEEIEQLLVKAGIR</sequence>
<evidence type="ECO:0000256" key="2">
    <source>
        <dbReference type="ARBA" id="ARBA00022722"/>
    </source>
</evidence>
<evidence type="ECO:0000256" key="4">
    <source>
        <dbReference type="ARBA" id="ARBA00022801"/>
    </source>
</evidence>
<evidence type="ECO:0000313" key="7">
    <source>
        <dbReference type="EMBL" id="PIP61098.1"/>
    </source>
</evidence>
<dbReference type="EC" id="3.1.26.5" evidence="6"/>
<dbReference type="EMBL" id="PCTA01000034">
    <property type="protein sequence ID" value="PIP61098.1"/>
    <property type="molecule type" value="Genomic_DNA"/>
</dbReference>
<dbReference type="GO" id="GO:0000049">
    <property type="term" value="F:tRNA binding"/>
    <property type="evidence" value="ECO:0007669"/>
    <property type="project" value="UniProtKB-UniRule"/>
</dbReference>
<evidence type="ECO:0000256" key="1">
    <source>
        <dbReference type="ARBA" id="ARBA00022694"/>
    </source>
</evidence>
<dbReference type="HAMAP" id="MF_00227">
    <property type="entry name" value="RNase_P"/>
    <property type="match status" value="1"/>
</dbReference>
<dbReference type="Proteomes" id="UP000231246">
    <property type="component" value="Unassembled WGS sequence"/>
</dbReference>
<dbReference type="Gene3D" id="3.30.230.10">
    <property type="match status" value="1"/>
</dbReference>
<evidence type="ECO:0000256" key="6">
    <source>
        <dbReference type="HAMAP-Rule" id="MF_00227"/>
    </source>
</evidence>
<keyword evidence="1 6" id="KW-0819">tRNA processing</keyword>
<reference evidence="7 8" key="1">
    <citation type="submission" date="2017-09" db="EMBL/GenBank/DDBJ databases">
        <title>Depth-based differentiation of microbial function through sediment-hosted aquifers and enrichment of novel symbionts in the deep terrestrial subsurface.</title>
        <authorList>
            <person name="Probst A.J."/>
            <person name="Ladd B."/>
            <person name="Jarett J.K."/>
            <person name="Geller-Mcgrath D.E."/>
            <person name="Sieber C.M."/>
            <person name="Emerson J.B."/>
            <person name="Anantharaman K."/>
            <person name="Thomas B.C."/>
            <person name="Malmstrom R."/>
            <person name="Stieglmeier M."/>
            <person name="Klingl A."/>
            <person name="Woyke T."/>
            <person name="Ryan C.M."/>
            <person name="Banfield J.F."/>
        </authorList>
    </citation>
    <scope>NUCLEOTIDE SEQUENCE [LARGE SCALE GENOMIC DNA]</scope>
    <source>
        <strain evidence="7">CG22_combo_CG10-13_8_21_14_all_38_20</strain>
    </source>
</reference>